<gene>
    <name evidence="1" type="ORF">F5148DRAFT_1289408</name>
</gene>
<organism evidence="1 2">
    <name type="scientific">Russula earlei</name>
    <dbReference type="NCBI Taxonomy" id="71964"/>
    <lineage>
        <taxon>Eukaryota</taxon>
        <taxon>Fungi</taxon>
        <taxon>Dikarya</taxon>
        <taxon>Basidiomycota</taxon>
        <taxon>Agaricomycotina</taxon>
        <taxon>Agaricomycetes</taxon>
        <taxon>Russulales</taxon>
        <taxon>Russulaceae</taxon>
        <taxon>Russula</taxon>
    </lineage>
</organism>
<dbReference type="EMBL" id="JAGFNK010000324">
    <property type="protein sequence ID" value="KAI9452840.1"/>
    <property type="molecule type" value="Genomic_DNA"/>
</dbReference>
<proteinExistence type="predicted"/>
<evidence type="ECO:0000313" key="2">
    <source>
        <dbReference type="Proteomes" id="UP001207468"/>
    </source>
</evidence>
<protein>
    <submittedName>
        <fullName evidence="1">Uncharacterized protein</fullName>
    </submittedName>
</protein>
<comment type="caution">
    <text evidence="1">The sequence shown here is derived from an EMBL/GenBank/DDBJ whole genome shotgun (WGS) entry which is preliminary data.</text>
</comment>
<dbReference type="Proteomes" id="UP001207468">
    <property type="component" value="Unassembled WGS sequence"/>
</dbReference>
<evidence type="ECO:0000313" key="1">
    <source>
        <dbReference type="EMBL" id="KAI9452840.1"/>
    </source>
</evidence>
<keyword evidence="2" id="KW-1185">Reference proteome</keyword>
<sequence length="229" mass="26078">MKQKAIITGDIVSSQKIEPGKREQLYTDVGSFLNSLKGKWITSYETYRGDSLQCEVKATKDALRVALIIRTYMMAYSSQKSKLPLKKKRVPSKGYFNNEFDIRLAVGIGAVDFIKRKKITSSDGEAFRFSGEALDSLKDENQRLVCKTNSELFDKDIEPVIILLDALAQKWTQNQAELVLNKLYNKKDEEIATELGISIPAINQRKKTAQWFAIEKAVQFFEYKTTNSL</sequence>
<name>A0ACC0TXK9_9AGAM</name>
<reference evidence="1" key="1">
    <citation type="submission" date="2021-03" db="EMBL/GenBank/DDBJ databases">
        <title>Evolutionary priming and transition to the ectomycorrhizal habit in an iconic lineage of mushroom-forming fungi: is preadaptation a requirement?</title>
        <authorList>
            <consortium name="DOE Joint Genome Institute"/>
            <person name="Looney B.P."/>
            <person name="Miyauchi S."/>
            <person name="Morin E."/>
            <person name="Drula E."/>
            <person name="Courty P.E."/>
            <person name="Chicoki N."/>
            <person name="Fauchery L."/>
            <person name="Kohler A."/>
            <person name="Kuo A."/>
            <person name="LaButti K."/>
            <person name="Pangilinan J."/>
            <person name="Lipzen A."/>
            <person name="Riley R."/>
            <person name="Andreopoulos W."/>
            <person name="He G."/>
            <person name="Johnson J."/>
            <person name="Barry K.W."/>
            <person name="Grigoriev I.V."/>
            <person name="Nagy L."/>
            <person name="Hibbett D."/>
            <person name="Henrissat B."/>
            <person name="Matheny P.B."/>
            <person name="Labbe J."/>
            <person name="Martin A.F."/>
        </authorList>
    </citation>
    <scope>NUCLEOTIDE SEQUENCE</scope>
    <source>
        <strain evidence="1">BPL698</strain>
    </source>
</reference>
<accession>A0ACC0TXK9</accession>